<reference evidence="1" key="1">
    <citation type="submission" date="2023-04" db="EMBL/GenBank/DDBJ databases">
        <title>A chromosome-level genome assembly of the parasitoid wasp Eretmocerus hayati.</title>
        <authorList>
            <person name="Zhong Y."/>
            <person name="Liu S."/>
            <person name="Liu Y."/>
        </authorList>
    </citation>
    <scope>NUCLEOTIDE SEQUENCE</scope>
    <source>
        <strain evidence="1">ZJU_SS_LIU_2023</strain>
    </source>
</reference>
<proteinExistence type="predicted"/>
<dbReference type="Proteomes" id="UP001239111">
    <property type="component" value="Chromosome 1"/>
</dbReference>
<gene>
    <name evidence="1" type="ORF">QAD02_022902</name>
</gene>
<name>A0ACC2PVG1_9HYME</name>
<comment type="caution">
    <text evidence="1">The sequence shown here is derived from an EMBL/GenBank/DDBJ whole genome shotgun (WGS) entry which is preliminary data.</text>
</comment>
<evidence type="ECO:0000313" key="1">
    <source>
        <dbReference type="EMBL" id="KAJ8687108.1"/>
    </source>
</evidence>
<protein>
    <submittedName>
        <fullName evidence="1">Uncharacterized protein</fullName>
    </submittedName>
</protein>
<sequence length="216" mass="25416">MSRAFVKLQQSVRKIIKYNVHKCKSLCKEMATPAVQHNDRIIWIDLEMTGLNVDEDRILEIASIITDDHLNIISDDFEIVVNQPDYVLENMIPWCQEQHKKTGLIEASQESIFNEQMAEEELIKFFKRYVPYKTCPVAGNCMYMDQAFLQKYMPRVFAYLGDQVIDVSSINELARRWNKKIERKKQRKTGDHRALGDIKDSIEELSYYKKNIFLSL</sequence>
<evidence type="ECO:0000313" key="2">
    <source>
        <dbReference type="Proteomes" id="UP001239111"/>
    </source>
</evidence>
<keyword evidence="2" id="KW-1185">Reference proteome</keyword>
<dbReference type="EMBL" id="CM056741">
    <property type="protein sequence ID" value="KAJ8687108.1"/>
    <property type="molecule type" value="Genomic_DNA"/>
</dbReference>
<accession>A0ACC2PVG1</accession>
<organism evidence="1 2">
    <name type="scientific">Eretmocerus hayati</name>
    <dbReference type="NCBI Taxonomy" id="131215"/>
    <lineage>
        <taxon>Eukaryota</taxon>
        <taxon>Metazoa</taxon>
        <taxon>Ecdysozoa</taxon>
        <taxon>Arthropoda</taxon>
        <taxon>Hexapoda</taxon>
        <taxon>Insecta</taxon>
        <taxon>Pterygota</taxon>
        <taxon>Neoptera</taxon>
        <taxon>Endopterygota</taxon>
        <taxon>Hymenoptera</taxon>
        <taxon>Apocrita</taxon>
        <taxon>Proctotrupomorpha</taxon>
        <taxon>Chalcidoidea</taxon>
        <taxon>Aphelinidae</taxon>
        <taxon>Aphelininae</taxon>
        <taxon>Eretmocerus</taxon>
    </lineage>
</organism>